<feature type="chain" id="PRO_5045377690" evidence="2">
    <location>
        <begin position="28"/>
        <end position="456"/>
    </location>
</feature>
<dbReference type="InterPro" id="IPR010752">
    <property type="entry name" value="DUF1329"/>
</dbReference>
<feature type="region of interest" description="Disordered" evidence="1">
    <location>
        <begin position="437"/>
        <end position="456"/>
    </location>
</feature>
<proteinExistence type="predicted"/>
<protein>
    <submittedName>
        <fullName evidence="3">DUF1329 domain-containing protein</fullName>
    </submittedName>
</protein>
<feature type="compositionally biased region" description="Polar residues" evidence="1">
    <location>
        <begin position="438"/>
        <end position="456"/>
    </location>
</feature>
<keyword evidence="4" id="KW-1185">Reference proteome</keyword>
<gene>
    <name evidence="3" type="ORF">ACFO3Q_00940</name>
</gene>
<reference evidence="4" key="1">
    <citation type="journal article" date="2019" name="Int. J. Syst. Evol. Microbiol.">
        <title>The Global Catalogue of Microorganisms (GCM) 10K type strain sequencing project: providing services to taxonomists for standard genome sequencing and annotation.</title>
        <authorList>
            <consortium name="The Broad Institute Genomics Platform"/>
            <consortium name="The Broad Institute Genome Sequencing Center for Infectious Disease"/>
            <person name="Wu L."/>
            <person name="Ma J."/>
        </authorList>
    </citation>
    <scope>NUCLEOTIDE SEQUENCE [LARGE SCALE GENOMIC DNA]</scope>
    <source>
        <strain evidence="4">CGMCC 1.13574</strain>
    </source>
</reference>
<evidence type="ECO:0000313" key="3">
    <source>
        <dbReference type="EMBL" id="MFC4726744.1"/>
    </source>
</evidence>
<dbReference type="Gene3D" id="2.50.20.10">
    <property type="entry name" value="Lipoprotein localisation LolA/LolB/LppX"/>
    <property type="match status" value="1"/>
</dbReference>
<dbReference type="Pfam" id="PF07044">
    <property type="entry name" value="DUF1329"/>
    <property type="match status" value="1"/>
</dbReference>
<dbReference type="CDD" id="cd16329">
    <property type="entry name" value="LolA_like"/>
    <property type="match status" value="1"/>
</dbReference>
<comment type="caution">
    <text evidence="3">The sequence shown here is derived from an EMBL/GenBank/DDBJ whole genome shotgun (WGS) entry which is preliminary data.</text>
</comment>
<feature type="signal peptide" evidence="2">
    <location>
        <begin position="1"/>
        <end position="27"/>
    </location>
</feature>
<accession>A0ABV9NH03</accession>
<evidence type="ECO:0000313" key="4">
    <source>
        <dbReference type="Proteomes" id="UP001595892"/>
    </source>
</evidence>
<sequence>MTNPLTAPRRLLGACILAAAVATPGFAATTPEKAAELGRSLTPLGAEMAGNADGTIPAWEGGITRPPAGYVEGQFHVDPFASDTPRLRIDRSNYREHADRLSAGQQAMFEKYDTFFMDIYPTRRSASFPERIYEYTRRNATECRLVADGEGVENCAEGIPFPIPNDAYEVIWNHKLKYKSPSVLSYSNQAPVTAGGAYNLVRLREEVLGLYYREGNTSETINNSLLYFKQEVLSPARLAGQVLLVHETLDAAAAPRQAWVYNPGQRRVRRAPNIAYDNPGTAADNLRTTDMTDMFNGAMDRFDWELVGKREMYIPYNSYRTKSDGTSVSDLIRPGHLNPERLRYELHRVWVVEARLKPGARHINSRRTFYLDEDSWQIVMIDHYDGQGGLWRYSEAAPINYYEVPLFWTALETHHDLKSGRYISILLDNDDKPRDFRYQSTPANYSPQNLRSAGVR</sequence>
<keyword evidence="2" id="KW-0732">Signal</keyword>
<name>A0ABV9NH03_9GAMM</name>
<evidence type="ECO:0000256" key="2">
    <source>
        <dbReference type="SAM" id="SignalP"/>
    </source>
</evidence>
<dbReference type="Proteomes" id="UP001595892">
    <property type="component" value="Unassembled WGS sequence"/>
</dbReference>
<dbReference type="RefSeq" id="WP_377002679.1">
    <property type="nucleotide sequence ID" value="NZ_JBHSGG010000002.1"/>
</dbReference>
<evidence type="ECO:0000256" key="1">
    <source>
        <dbReference type="SAM" id="MobiDB-lite"/>
    </source>
</evidence>
<dbReference type="EMBL" id="JBHSGG010000002">
    <property type="protein sequence ID" value="MFC4726744.1"/>
    <property type="molecule type" value="Genomic_DNA"/>
</dbReference>
<organism evidence="3 4">
    <name type="scientific">Coralloluteibacterium thermophilum</name>
    <dbReference type="NCBI Taxonomy" id="2707049"/>
    <lineage>
        <taxon>Bacteria</taxon>
        <taxon>Pseudomonadati</taxon>
        <taxon>Pseudomonadota</taxon>
        <taxon>Gammaproteobacteria</taxon>
        <taxon>Lysobacterales</taxon>
        <taxon>Lysobacteraceae</taxon>
        <taxon>Coralloluteibacterium</taxon>
    </lineage>
</organism>